<feature type="compositionally biased region" description="Low complexity" evidence="1">
    <location>
        <begin position="297"/>
        <end position="317"/>
    </location>
</feature>
<protein>
    <recommendedName>
        <fullName evidence="4">Spondin domain-containing protein</fullName>
    </recommendedName>
</protein>
<feature type="compositionally biased region" description="Basic residues" evidence="1">
    <location>
        <begin position="235"/>
        <end position="254"/>
    </location>
</feature>
<accession>A0AAV8X6L4</accession>
<organism evidence="2 3">
    <name type="scientific">Aromia moschata</name>
    <dbReference type="NCBI Taxonomy" id="1265417"/>
    <lineage>
        <taxon>Eukaryota</taxon>
        <taxon>Metazoa</taxon>
        <taxon>Ecdysozoa</taxon>
        <taxon>Arthropoda</taxon>
        <taxon>Hexapoda</taxon>
        <taxon>Insecta</taxon>
        <taxon>Pterygota</taxon>
        <taxon>Neoptera</taxon>
        <taxon>Endopterygota</taxon>
        <taxon>Coleoptera</taxon>
        <taxon>Polyphaga</taxon>
        <taxon>Cucujiformia</taxon>
        <taxon>Chrysomeloidea</taxon>
        <taxon>Cerambycidae</taxon>
        <taxon>Cerambycinae</taxon>
        <taxon>Callichromatini</taxon>
        <taxon>Aromia</taxon>
    </lineage>
</organism>
<dbReference type="Gene3D" id="2.20.100.10">
    <property type="entry name" value="Thrombospondin type-1 (TSP1) repeat"/>
    <property type="match status" value="1"/>
</dbReference>
<evidence type="ECO:0000313" key="2">
    <source>
        <dbReference type="EMBL" id="KAJ8934049.1"/>
    </source>
</evidence>
<dbReference type="EMBL" id="JAPWTK010001117">
    <property type="protein sequence ID" value="KAJ8934049.1"/>
    <property type="molecule type" value="Genomic_DNA"/>
</dbReference>
<dbReference type="SUPFAM" id="SSF82895">
    <property type="entry name" value="TSP-1 type 1 repeat"/>
    <property type="match status" value="1"/>
</dbReference>
<feature type="region of interest" description="Disordered" evidence="1">
    <location>
        <begin position="213"/>
        <end position="257"/>
    </location>
</feature>
<keyword evidence="3" id="KW-1185">Reference proteome</keyword>
<dbReference type="InterPro" id="IPR036383">
    <property type="entry name" value="TSP1_rpt_sf"/>
</dbReference>
<feature type="compositionally biased region" description="Polar residues" evidence="1">
    <location>
        <begin position="162"/>
        <end position="171"/>
    </location>
</feature>
<proteinExistence type="predicted"/>
<sequence>MSDNQALGCVDDDLRRLIYQFFQCFRPLLTLRAVRGADHLRSFHVLFKPFKRFKEGPGYNSNIEECALLPYLIFDYNGSSEESFHGSLPPLSLIRLTKTSLLFQIKEYELSEVFHHAEDDRRYEVLKMERLNQNSINVLNGNSDIETAIEEEREEQEAHQTKNPNSRPLKQFALSTPYSTTLLPGYTLEQRPLHTISQRDESLVVTSSSMAAAVPPGDKSVAPNSIADSYPARKDHNKHKKYRKTRKGSPRKIRPPRDCRVTEWSQWGECSKSCGMGRCSGAARSPSTPGGAAASVRPWWRRSGAARRGPAARSTSA</sequence>
<dbReference type="Proteomes" id="UP001162162">
    <property type="component" value="Unassembled WGS sequence"/>
</dbReference>
<name>A0AAV8X6L4_9CUCU</name>
<comment type="caution">
    <text evidence="2">The sequence shown here is derived from an EMBL/GenBank/DDBJ whole genome shotgun (WGS) entry which is preliminary data.</text>
</comment>
<reference evidence="2" key="1">
    <citation type="journal article" date="2023" name="Insect Mol. Biol.">
        <title>Genome sequencing provides insights into the evolution of gene families encoding plant cell wall-degrading enzymes in longhorned beetles.</title>
        <authorList>
            <person name="Shin N.R."/>
            <person name="Okamura Y."/>
            <person name="Kirsch R."/>
            <person name="Pauchet Y."/>
        </authorList>
    </citation>
    <scope>NUCLEOTIDE SEQUENCE</scope>
    <source>
        <strain evidence="2">AMC_N1</strain>
    </source>
</reference>
<dbReference type="InterPro" id="IPR000884">
    <property type="entry name" value="TSP1_rpt"/>
</dbReference>
<feature type="region of interest" description="Disordered" evidence="1">
    <location>
        <begin position="151"/>
        <end position="171"/>
    </location>
</feature>
<feature type="non-terminal residue" evidence="2">
    <location>
        <position position="317"/>
    </location>
</feature>
<evidence type="ECO:0008006" key="4">
    <source>
        <dbReference type="Google" id="ProtNLM"/>
    </source>
</evidence>
<evidence type="ECO:0000313" key="3">
    <source>
        <dbReference type="Proteomes" id="UP001162162"/>
    </source>
</evidence>
<evidence type="ECO:0000256" key="1">
    <source>
        <dbReference type="SAM" id="MobiDB-lite"/>
    </source>
</evidence>
<gene>
    <name evidence="2" type="ORF">NQ318_011135</name>
</gene>
<dbReference type="PROSITE" id="PS50092">
    <property type="entry name" value="TSP1"/>
    <property type="match status" value="1"/>
</dbReference>
<dbReference type="AlphaFoldDB" id="A0AAV8X6L4"/>
<feature type="region of interest" description="Disordered" evidence="1">
    <location>
        <begin position="278"/>
        <end position="317"/>
    </location>
</feature>